<organism evidence="1 2">
    <name type="scientific">Mangrovibacillus cuniculi</name>
    <dbReference type="NCBI Taxonomy" id="2593652"/>
    <lineage>
        <taxon>Bacteria</taxon>
        <taxon>Bacillati</taxon>
        <taxon>Bacillota</taxon>
        <taxon>Bacilli</taxon>
        <taxon>Bacillales</taxon>
        <taxon>Bacillaceae</taxon>
        <taxon>Mangrovibacillus</taxon>
    </lineage>
</organism>
<dbReference type="KEGG" id="mcui:G8O30_12075"/>
<sequence>MKKYNKVIVGIEKEDIQCFAKRGDILVQASNTDKMKGRLPKEHHFFVSIVNRKPSRYGVVKEVENSLTALDLAKLDYQSRGLNEEEINSEIVNVYEEYLAKISTFTIDVPVATTWLYKKIPKEKILRVHKIFFTNFSDRAKNDYFGF</sequence>
<proteinExistence type="predicted"/>
<evidence type="ECO:0000313" key="2">
    <source>
        <dbReference type="Proteomes" id="UP000593626"/>
    </source>
</evidence>
<accession>A0A7S8CD44</accession>
<dbReference type="RefSeq" id="WP_239672311.1">
    <property type="nucleotide sequence ID" value="NZ_CP049742.1"/>
</dbReference>
<dbReference type="AlphaFoldDB" id="A0A7S8CD44"/>
<dbReference type="EMBL" id="CP049742">
    <property type="protein sequence ID" value="QPC47636.1"/>
    <property type="molecule type" value="Genomic_DNA"/>
</dbReference>
<evidence type="ECO:0000313" key="1">
    <source>
        <dbReference type="EMBL" id="QPC47636.1"/>
    </source>
</evidence>
<dbReference type="Proteomes" id="UP000593626">
    <property type="component" value="Chromosome"/>
</dbReference>
<gene>
    <name evidence="1" type="ORF">G8O30_12075</name>
</gene>
<name>A0A7S8CD44_9BACI</name>
<protein>
    <submittedName>
        <fullName evidence="1">Uncharacterized protein</fullName>
    </submittedName>
</protein>
<keyword evidence="2" id="KW-1185">Reference proteome</keyword>
<reference evidence="1 2" key="1">
    <citation type="submission" date="2019-07" db="EMBL/GenBank/DDBJ databases">
        <title>Genome sequence of 2 isolates from Red Sea Mangroves.</title>
        <authorList>
            <person name="Sefrji F."/>
            <person name="Michoud G."/>
            <person name="Merlino G."/>
            <person name="Daffonchio D."/>
        </authorList>
    </citation>
    <scope>NUCLEOTIDE SEQUENCE [LARGE SCALE GENOMIC DNA]</scope>
    <source>
        <strain evidence="1 2">R1DC41</strain>
    </source>
</reference>